<evidence type="ECO:0000259" key="7">
    <source>
        <dbReference type="PROSITE" id="PS50908"/>
    </source>
</evidence>
<evidence type="ECO:0000256" key="4">
    <source>
        <dbReference type="ARBA" id="ARBA00022491"/>
    </source>
</evidence>
<proteinExistence type="inferred from homology"/>
<keyword evidence="4" id="KW-0678">Repressor</keyword>
<reference evidence="9" key="1">
    <citation type="submission" date="2023-07" db="EMBL/GenBank/DDBJ databases">
        <title>A draft genome of Kazachstania heterogenica Y-27499.</title>
        <authorList>
            <person name="Donic C."/>
            <person name="Kralova J.S."/>
            <person name="Fidel L."/>
            <person name="Ben-Dor S."/>
            <person name="Jung S."/>
        </authorList>
    </citation>
    <scope>NUCLEOTIDE SEQUENCE [LARGE SCALE GENOMIC DNA]</scope>
    <source>
        <strain evidence="9">Y27499</strain>
    </source>
</reference>
<dbReference type="AlphaFoldDB" id="A0AAN7WMP5"/>
<dbReference type="InterPro" id="IPR001498">
    <property type="entry name" value="Impact_N"/>
</dbReference>
<dbReference type="InterPro" id="IPR023582">
    <property type="entry name" value="Impact"/>
</dbReference>
<comment type="subcellular location">
    <subcellularLocation>
        <location evidence="1">Cytoplasm</location>
    </subcellularLocation>
</comment>
<dbReference type="GO" id="GO:0005737">
    <property type="term" value="C:cytoplasm"/>
    <property type="evidence" value="ECO:0007669"/>
    <property type="project" value="UniProtKB-SubCell"/>
</dbReference>
<dbReference type="Pfam" id="PF01205">
    <property type="entry name" value="Impact_N"/>
    <property type="match status" value="1"/>
</dbReference>
<dbReference type="FunFam" id="3.30.230.30:FF:000002">
    <property type="entry name" value="Protein IMPACT homolog"/>
    <property type="match status" value="1"/>
</dbReference>
<protein>
    <recommendedName>
        <fullName evidence="7">RWD domain-containing protein</fullName>
    </recommendedName>
</protein>
<dbReference type="Pfam" id="PF05773">
    <property type="entry name" value="RWD"/>
    <property type="match status" value="1"/>
</dbReference>
<comment type="caution">
    <text evidence="8">The sequence shown here is derived from an EMBL/GenBank/DDBJ whole genome shotgun (WGS) entry which is preliminary data.</text>
</comment>
<dbReference type="InterPro" id="IPR036956">
    <property type="entry name" value="Impact_N_sf"/>
</dbReference>
<evidence type="ECO:0000313" key="9">
    <source>
        <dbReference type="Proteomes" id="UP001306508"/>
    </source>
</evidence>
<dbReference type="PANTHER" id="PTHR16301:SF25">
    <property type="entry name" value="PROTEIN IMPACT"/>
    <property type="match status" value="1"/>
</dbReference>
<keyword evidence="3" id="KW-0963">Cytoplasm</keyword>
<dbReference type="PROSITE" id="PS00910">
    <property type="entry name" value="UPF0029"/>
    <property type="match status" value="1"/>
</dbReference>
<dbReference type="InterPro" id="IPR020568">
    <property type="entry name" value="Ribosomal_Su5_D2-typ_SF"/>
</dbReference>
<dbReference type="InterPro" id="IPR020569">
    <property type="entry name" value="UPF0029_Impact_CS"/>
</dbReference>
<evidence type="ECO:0000256" key="2">
    <source>
        <dbReference type="ARBA" id="ARBA00007665"/>
    </source>
</evidence>
<dbReference type="Gene3D" id="3.10.110.10">
    <property type="entry name" value="Ubiquitin Conjugating Enzyme"/>
    <property type="match status" value="1"/>
</dbReference>
<evidence type="ECO:0000313" key="8">
    <source>
        <dbReference type="EMBL" id="KAK5781749.1"/>
    </source>
</evidence>
<dbReference type="SUPFAM" id="SSF54495">
    <property type="entry name" value="UBC-like"/>
    <property type="match status" value="1"/>
</dbReference>
<dbReference type="SUPFAM" id="SSF54211">
    <property type="entry name" value="Ribosomal protein S5 domain 2-like"/>
    <property type="match status" value="1"/>
</dbReference>
<accession>A0AAN7WMP5</accession>
<keyword evidence="6" id="KW-0346">Stress response</keyword>
<evidence type="ECO:0000256" key="1">
    <source>
        <dbReference type="ARBA" id="ARBA00004496"/>
    </source>
</evidence>
<comment type="similarity">
    <text evidence="2">Belongs to the IMPACT family.</text>
</comment>
<dbReference type="EMBL" id="JAWIZZ010000031">
    <property type="protein sequence ID" value="KAK5781749.1"/>
    <property type="molecule type" value="Genomic_DNA"/>
</dbReference>
<evidence type="ECO:0000256" key="3">
    <source>
        <dbReference type="ARBA" id="ARBA00022490"/>
    </source>
</evidence>
<dbReference type="GO" id="GO:0006446">
    <property type="term" value="P:regulation of translational initiation"/>
    <property type="evidence" value="ECO:0007669"/>
    <property type="project" value="TreeGrafter"/>
</dbReference>
<evidence type="ECO:0000256" key="6">
    <source>
        <dbReference type="ARBA" id="ARBA00023016"/>
    </source>
</evidence>
<keyword evidence="9" id="KW-1185">Reference proteome</keyword>
<dbReference type="PROSITE" id="PS50908">
    <property type="entry name" value="RWD"/>
    <property type="match status" value="1"/>
</dbReference>
<dbReference type="GO" id="GO:0140469">
    <property type="term" value="P:GCN2-mediated signaling"/>
    <property type="evidence" value="ECO:0007669"/>
    <property type="project" value="TreeGrafter"/>
</dbReference>
<dbReference type="InterPro" id="IPR016135">
    <property type="entry name" value="UBQ-conjugating_enzyme/RWD"/>
</dbReference>
<dbReference type="Gene3D" id="3.30.230.30">
    <property type="entry name" value="Impact, N-terminal domain"/>
    <property type="match status" value="1"/>
</dbReference>
<dbReference type="PANTHER" id="PTHR16301">
    <property type="entry name" value="IMPACT-RELATED"/>
    <property type="match status" value="1"/>
</dbReference>
<dbReference type="CDD" id="cd23822">
    <property type="entry name" value="RWD_ScYIH1-like"/>
    <property type="match status" value="1"/>
</dbReference>
<gene>
    <name evidence="8" type="ORF">RI543_000935</name>
</gene>
<dbReference type="SMART" id="SM00591">
    <property type="entry name" value="RWD"/>
    <property type="match status" value="1"/>
</dbReference>
<evidence type="ECO:0000256" key="5">
    <source>
        <dbReference type="ARBA" id="ARBA00022845"/>
    </source>
</evidence>
<sequence>METDKEQQLEEIEAIEAIYPENIIEKTSNSTIIRLKVPQHEHIHLQISLPPNYPSVSSPNILDVNLDKDYNREASLYDVKYLRNLFQEVMDSVFHKKLVCIFDFLTELDGILYAEDGQDNEAIESDSIDINERVPSDPFEGWIASDPITDRGSTFMAFATHVNSEEEAFKKLDMIRTDNKMRKAAHIMSAWRIKSADPNSNVAYQDCDDDGETAAGSRMLHLITIMDVWNCMVIVARWFGGTHIGPDRFKHINSTAREAVIRAGFETKK</sequence>
<keyword evidence="5" id="KW-0810">Translation regulation</keyword>
<name>A0AAN7WMP5_9SACH</name>
<organism evidence="8 9">
    <name type="scientific">Arxiozyma heterogenica</name>
    <dbReference type="NCBI Taxonomy" id="278026"/>
    <lineage>
        <taxon>Eukaryota</taxon>
        <taxon>Fungi</taxon>
        <taxon>Dikarya</taxon>
        <taxon>Ascomycota</taxon>
        <taxon>Saccharomycotina</taxon>
        <taxon>Saccharomycetes</taxon>
        <taxon>Saccharomycetales</taxon>
        <taxon>Saccharomycetaceae</taxon>
        <taxon>Arxiozyma</taxon>
    </lineage>
</organism>
<feature type="domain" description="RWD" evidence="7">
    <location>
        <begin position="10"/>
        <end position="115"/>
    </location>
</feature>
<dbReference type="InterPro" id="IPR006575">
    <property type="entry name" value="RWD_dom"/>
</dbReference>
<dbReference type="Proteomes" id="UP001306508">
    <property type="component" value="Unassembled WGS sequence"/>
</dbReference>